<gene>
    <name evidence="1" type="ORF">HPB47_023138</name>
</gene>
<comment type="caution">
    <text evidence="1">The sequence shown here is derived from an EMBL/GenBank/DDBJ whole genome shotgun (WGS) entry which is preliminary data.</text>
</comment>
<protein>
    <submittedName>
        <fullName evidence="1">Uncharacterized protein</fullName>
    </submittedName>
</protein>
<dbReference type="Proteomes" id="UP000805193">
    <property type="component" value="Unassembled WGS sequence"/>
</dbReference>
<organism evidence="1 2">
    <name type="scientific">Ixodes persulcatus</name>
    <name type="common">Taiga tick</name>
    <dbReference type="NCBI Taxonomy" id="34615"/>
    <lineage>
        <taxon>Eukaryota</taxon>
        <taxon>Metazoa</taxon>
        <taxon>Ecdysozoa</taxon>
        <taxon>Arthropoda</taxon>
        <taxon>Chelicerata</taxon>
        <taxon>Arachnida</taxon>
        <taxon>Acari</taxon>
        <taxon>Parasitiformes</taxon>
        <taxon>Ixodida</taxon>
        <taxon>Ixodoidea</taxon>
        <taxon>Ixodidae</taxon>
        <taxon>Ixodinae</taxon>
        <taxon>Ixodes</taxon>
    </lineage>
</organism>
<evidence type="ECO:0000313" key="1">
    <source>
        <dbReference type="EMBL" id="KAG0429959.1"/>
    </source>
</evidence>
<sequence length="557" mass="61435">MSQLFLTTSLTTQANTQSDILPSALGTGHPTYTTSDGGDPMDLQAPSGSGNTVKRTHQDPMFQKDIEKLEEPTKRGGGSCASETAGWGGPYTGCNQHMELPTRRTTGDMPQVSPRRDGSGWMAAINNVMNLVSPGDHIVSFDDVYGGTRRLFKSLMIPKGYEVTYVDATDLKKLQKEIRPTTKLVWLESPSNPTMKLVDIKGACEIVRKKCCAILVVDNTFMSSYFQKPIDLGAHISVHSLTKYMNGHSDVVMGAVITNDKKIYDRLRFFQNAAGAVPSPFDCFLANRGLKTLPVRMERHMENGLKVAKFLASHPLVEKVIHPGLPSHPQHELAVRQSSGFSGMVSFYIKGGLTESTNFLKSTKIIALASSLGGIESLSELPTVMSHASVKEEVKKAIGITDNLIRLSIGIEHIDDLLNDICQALHKAISYDDDLKCTTCVVQASMSYKSYAVELASEQHSFQTYASNEQGAEIQLIMAFEQWHFNTNAVHAGQDPSQWNSRAVVPPISMATTFQQGAPAEHYVELSGFDWVEPVRRTFELFTRFDRFDFVDSVARP</sequence>
<dbReference type="EMBL" id="JABSTQ010009366">
    <property type="protein sequence ID" value="KAG0429959.1"/>
    <property type="molecule type" value="Genomic_DNA"/>
</dbReference>
<proteinExistence type="predicted"/>
<evidence type="ECO:0000313" key="2">
    <source>
        <dbReference type="Proteomes" id="UP000805193"/>
    </source>
</evidence>
<keyword evidence="2" id="KW-1185">Reference proteome</keyword>
<name>A0AC60QB59_IXOPE</name>
<accession>A0AC60QB59</accession>
<reference evidence="1 2" key="1">
    <citation type="journal article" date="2020" name="Cell">
        <title>Large-Scale Comparative Analyses of Tick Genomes Elucidate Their Genetic Diversity and Vector Capacities.</title>
        <authorList>
            <consortium name="Tick Genome and Microbiome Consortium (TIGMIC)"/>
            <person name="Jia N."/>
            <person name="Wang J."/>
            <person name="Shi W."/>
            <person name="Du L."/>
            <person name="Sun Y."/>
            <person name="Zhan W."/>
            <person name="Jiang J.F."/>
            <person name="Wang Q."/>
            <person name="Zhang B."/>
            <person name="Ji P."/>
            <person name="Bell-Sakyi L."/>
            <person name="Cui X.M."/>
            <person name="Yuan T.T."/>
            <person name="Jiang B.G."/>
            <person name="Yang W.F."/>
            <person name="Lam T.T."/>
            <person name="Chang Q.C."/>
            <person name="Ding S.J."/>
            <person name="Wang X.J."/>
            <person name="Zhu J.G."/>
            <person name="Ruan X.D."/>
            <person name="Zhao L."/>
            <person name="Wei J.T."/>
            <person name="Ye R.Z."/>
            <person name="Que T.C."/>
            <person name="Du C.H."/>
            <person name="Zhou Y.H."/>
            <person name="Cheng J.X."/>
            <person name="Dai P.F."/>
            <person name="Guo W.B."/>
            <person name="Han X.H."/>
            <person name="Huang E.J."/>
            <person name="Li L.F."/>
            <person name="Wei W."/>
            <person name="Gao Y.C."/>
            <person name="Liu J.Z."/>
            <person name="Shao H.Z."/>
            <person name="Wang X."/>
            <person name="Wang C.C."/>
            <person name="Yang T.C."/>
            <person name="Huo Q.B."/>
            <person name="Li W."/>
            <person name="Chen H.Y."/>
            <person name="Chen S.E."/>
            <person name="Zhou L.G."/>
            <person name="Ni X.B."/>
            <person name="Tian J.H."/>
            <person name="Sheng Y."/>
            <person name="Liu T."/>
            <person name="Pan Y.S."/>
            <person name="Xia L.Y."/>
            <person name="Li J."/>
            <person name="Zhao F."/>
            <person name="Cao W.C."/>
        </authorList>
    </citation>
    <scope>NUCLEOTIDE SEQUENCE [LARGE SCALE GENOMIC DNA]</scope>
    <source>
        <strain evidence="1">Iper-2018</strain>
    </source>
</reference>